<feature type="non-terminal residue" evidence="1">
    <location>
        <position position="1"/>
    </location>
</feature>
<sequence>AVLTLLPKKGNLQDIKNLCPVSLLCVDYKLLSKALANRLRGAMEQVIHWDQTYCVPGRSMVDNVYLICDVLEVSRSLGIDTGLISLDQEKAFDSVEHTFLWKVMERFGFSAGFIAKIKGVFKSWALFKEKKSEKLTSLHWLDICSSVTPGLTVALCGSRTLCLQELVDALGLALSDAVALGSLLGLHSVRVAQTILNPWRQRLSGRERSLLIDSSQRGTTPDPADPFPEVYLSPELGDLTGPLLTVTNPNNMTLHGADKKTIYYNCIKNINGKGLSDRPDHSVDSKTGWGNRTKPTMEDFIQTSPQKTDCRPPVENFT</sequence>
<feature type="non-terminal residue" evidence="1">
    <location>
        <position position="318"/>
    </location>
</feature>
<accession>A0ACB8XE50</accession>
<evidence type="ECO:0000313" key="2">
    <source>
        <dbReference type="Proteomes" id="UP000831701"/>
    </source>
</evidence>
<comment type="caution">
    <text evidence="1">The sequence shown here is derived from an EMBL/GenBank/DDBJ whole genome shotgun (WGS) entry which is preliminary data.</text>
</comment>
<reference evidence="1" key="1">
    <citation type="submission" date="2022-04" db="EMBL/GenBank/DDBJ databases">
        <title>Jade perch genome.</title>
        <authorList>
            <person name="Chao B."/>
        </authorList>
    </citation>
    <scope>NUCLEOTIDE SEQUENCE</scope>
    <source>
        <strain evidence="1">CB-2022</strain>
    </source>
</reference>
<dbReference type="Proteomes" id="UP000831701">
    <property type="component" value="Chromosome 1"/>
</dbReference>
<protein>
    <submittedName>
        <fullName evidence="1">Uncharacterized protein</fullName>
    </submittedName>
</protein>
<name>A0ACB8XE50_9TELE</name>
<dbReference type="EMBL" id="CM041531">
    <property type="protein sequence ID" value="KAI3377827.1"/>
    <property type="molecule type" value="Genomic_DNA"/>
</dbReference>
<gene>
    <name evidence="1" type="ORF">L3Q82_008966</name>
</gene>
<proteinExistence type="predicted"/>
<evidence type="ECO:0000313" key="1">
    <source>
        <dbReference type="EMBL" id="KAI3377827.1"/>
    </source>
</evidence>
<organism evidence="1 2">
    <name type="scientific">Scortum barcoo</name>
    <name type="common">barcoo grunter</name>
    <dbReference type="NCBI Taxonomy" id="214431"/>
    <lineage>
        <taxon>Eukaryota</taxon>
        <taxon>Metazoa</taxon>
        <taxon>Chordata</taxon>
        <taxon>Craniata</taxon>
        <taxon>Vertebrata</taxon>
        <taxon>Euteleostomi</taxon>
        <taxon>Actinopterygii</taxon>
        <taxon>Neopterygii</taxon>
        <taxon>Teleostei</taxon>
        <taxon>Neoteleostei</taxon>
        <taxon>Acanthomorphata</taxon>
        <taxon>Eupercaria</taxon>
        <taxon>Centrarchiformes</taxon>
        <taxon>Terapontoidei</taxon>
        <taxon>Terapontidae</taxon>
        <taxon>Scortum</taxon>
    </lineage>
</organism>
<keyword evidence="2" id="KW-1185">Reference proteome</keyword>